<gene>
    <name evidence="2" type="ORF">Fcan01_23813</name>
</gene>
<comment type="caution">
    <text evidence="2">The sequence shown here is derived from an EMBL/GenBank/DDBJ whole genome shotgun (WGS) entry which is preliminary data.</text>
</comment>
<feature type="transmembrane region" description="Helical" evidence="1">
    <location>
        <begin position="292"/>
        <end position="310"/>
    </location>
</feature>
<reference evidence="2 3" key="1">
    <citation type="submission" date="2015-12" db="EMBL/GenBank/DDBJ databases">
        <title>The genome of Folsomia candida.</title>
        <authorList>
            <person name="Faddeeva A."/>
            <person name="Derks M.F."/>
            <person name="Anvar Y."/>
            <person name="Smit S."/>
            <person name="Van Straalen N."/>
            <person name="Roelofs D."/>
        </authorList>
    </citation>
    <scope>NUCLEOTIDE SEQUENCE [LARGE SCALE GENOMIC DNA]</scope>
    <source>
        <strain evidence="2 3">VU population</strain>
        <tissue evidence="2">Whole body</tissue>
    </source>
</reference>
<dbReference type="AlphaFoldDB" id="A0A226D9W2"/>
<feature type="transmembrane region" description="Helical" evidence="1">
    <location>
        <begin position="161"/>
        <end position="180"/>
    </location>
</feature>
<feature type="transmembrane region" description="Helical" evidence="1">
    <location>
        <begin position="54"/>
        <end position="73"/>
    </location>
</feature>
<feature type="transmembrane region" description="Helical" evidence="1">
    <location>
        <begin position="93"/>
        <end position="120"/>
    </location>
</feature>
<evidence type="ECO:0000313" key="2">
    <source>
        <dbReference type="EMBL" id="OXA41644.1"/>
    </source>
</evidence>
<organism evidence="2 3">
    <name type="scientific">Folsomia candida</name>
    <name type="common">Springtail</name>
    <dbReference type="NCBI Taxonomy" id="158441"/>
    <lineage>
        <taxon>Eukaryota</taxon>
        <taxon>Metazoa</taxon>
        <taxon>Ecdysozoa</taxon>
        <taxon>Arthropoda</taxon>
        <taxon>Hexapoda</taxon>
        <taxon>Collembola</taxon>
        <taxon>Entomobryomorpha</taxon>
        <taxon>Isotomoidea</taxon>
        <taxon>Isotomidae</taxon>
        <taxon>Proisotominae</taxon>
        <taxon>Folsomia</taxon>
    </lineage>
</organism>
<sequence length="322" mass="37740">MPQYSKQITEFFGVFFAYTEIIEKSRLFGKCPFHWNYERNRIAVDFEFVPYYKFWIKICIIFISSIIPTILIFRGYFNNKFYGVDSLQENVPFWVISIYTACIILAIGIAVIILPMIILWDRFATSEIERSFKMFLTLSEVHPKSDNGCEISVKINKIATFTAHLYLKLTIIVTIIFVTFDMDPLHYLLPRWTRSVAIVLLRLILFLISVTEICRLVVIAIFFALFAINALKREIQMWIDIARRSNLGGMHFYRQIAILYTYRIRWATMILTIIVTVGFMLQVGYYENSEEFIYANIYLINNISLFTILMNNSVLATPPKTA</sequence>
<keyword evidence="1" id="KW-0812">Transmembrane</keyword>
<protein>
    <submittedName>
        <fullName evidence="2">Uncharacterized protein</fullName>
    </submittedName>
</protein>
<feature type="transmembrane region" description="Helical" evidence="1">
    <location>
        <begin position="200"/>
        <end position="228"/>
    </location>
</feature>
<proteinExistence type="predicted"/>
<dbReference type="EMBL" id="LNIX01000029">
    <property type="protein sequence ID" value="OXA41644.1"/>
    <property type="molecule type" value="Genomic_DNA"/>
</dbReference>
<keyword evidence="3" id="KW-1185">Reference proteome</keyword>
<name>A0A226D9W2_FOLCA</name>
<dbReference type="Proteomes" id="UP000198287">
    <property type="component" value="Unassembled WGS sequence"/>
</dbReference>
<feature type="transmembrane region" description="Helical" evidence="1">
    <location>
        <begin position="264"/>
        <end position="286"/>
    </location>
</feature>
<accession>A0A226D9W2</accession>
<keyword evidence="1" id="KW-0472">Membrane</keyword>
<keyword evidence="1" id="KW-1133">Transmembrane helix</keyword>
<evidence type="ECO:0000313" key="3">
    <source>
        <dbReference type="Proteomes" id="UP000198287"/>
    </source>
</evidence>
<evidence type="ECO:0000256" key="1">
    <source>
        <dbReference type="SAM" id="Phobius"/>
    </source>
</evidence>